<name>A0A409WJN5_PSICY</name>
<comment type="caution">
    <text evidence="1">The sequence shown here is derived from an EMBL/GenBank/DDBJ whole genome shotgun (WGS) entry which is preliminary data.</text>
</comment>
<keyword evidence="2" id="KW-1185">Reference proteome</keyword>
<dbReference type="InterPro" id="IPR013893">
    <property type="entry name" value="RNase_P_Rpp40"/>
</dbReference>
<protein>
    <submittedName>
        <fullName evidence="1">Uncharacterized protein</fullName>
    </submittedName>
</protein>
<gene>
    <name evidence="1" type="ORF">CVT25_010702</name>
</gene>
<dbReference type="Pfam" id="PF08584">
    <property type="entry name" value="Ribonuc_P_40"/>
    <property type="match status" value="1"/>
</dbReference>
<dbReference type="PANTHER" id="PTHR15396:SF1">
    <property type="entry name" value="RIBONUCLEASE P PROTEIN SUBUNIT P40"/>
    <property type="match status" value="1"/>
</dbReference>
<dbReference type="STRING" id="93625.A0A409WJN5"/>
<reference evidence="1 2" key="1">
    <citation type="journal article" date="2018" name="Evol. Lett.">
        <title>Horizontal gene cluster transfer increased hallucinogenic mushroom diversity.</title>
        <authorList>
            <person name="Reynolds H.T."/>
            <person name="Vijayakumar V."/>
            <person name="Gluck-Thaler E."/>
            <person name="Korotkin H.B."/>
            <person name="Matheny P.B."/>
            <person name="Slot J.C."/>
        </authorList>
    </citation>
    <scope>NUCLEOTIDE SEQUENCE [LARGE SCALE GENOMIC DNA]</scope>
    <source>
        <strain evidence="1 2">2631</strain>
    </source>
</reference>
<dbReference type="InParanoid" id="A0A409WJN5"/>
<dbReference type="AlphaFoldDB" id="A0A409WJN5"/>
<dbReference type="GO" id="GO:0000172">
    <property type="term" value="C:ribonuclease MRP complex"/>
    <property type="evidence" value="ECO:0007669"/>
    <property type="project" value="TreeGrafter"/>
</dbReference>
<sequence>MNTPAPEKRRVKVSSGSLPSSKIASLAASHPFSQQLDVVFPSDPRLLEVLGGLETVYGKAKIRLGDVLNHADIFATDSGKESDPVIVCSNEPDEEDMWCIDPRGHLTISVATESYQRLGLLGKKLPFKNQHDRHVIDIPLQKNTQSVANQAKRKKNLENWDERRESELGKGAGLWNVVYCANEKAEVTTPFQESKQVRVRCKIGEFNYMHVPTLSLRPRPEGLSKRKSKGQTIREENDDLLEDWDLRVESLFEWIGMACLGAQRLRVNDRVEPYVALYEPPQPSEMQNVTHLQWCGLLSPTFIDRVIHTISSNLLRGITSTSTTPFVGITCHALCSSPISYIPYTTSATGALQKPPSVPLKLPRKDGEDTWSLIIERSVSNAVDIKMDGDNNSDGDSARLEWCLAESLGQWDARWG</sequence>
<dbReference type="GO" id="GO:0004526">
    <property type="term" value="F:ribonuclease P activity"/>
    <property type="evidence" value="ECO:0007669"/>
    <property type="project" value="TreeGrafter"/>
</dbReference>
<evidence type="ECO:0000313" key="1">
    <source>
        <dbReference type="EMBL" id="PPQ78681.1"/>
    </source>
</evidence>
<dbReference type="GO" id="GO:0000171">
    <property type="term" value="F:ribonuclease MRP activity"/>
    <property type="evidence" value="ECO:0007669"/>
    <property type="project" value="TreeGrafter"/>
</dbReference>
<organism evidence="1 2">
    <name type="scientific">Psilocybe cyanescens</name>
    <dbReference type="NCBI Taxonomy" id="93625"/>
    <lineage>
        <taxon>Eukaryota</taxon>
        <taxon>Fungi</taxon>
        <taxon>Dikarya</taxon>
        <taxon>Basidiomycota</taxon>
        <taxon>Agaricomycotina</taxon>
        <taxon>Agaricomycetes</taxon>
        <taxon>Agaricomycetidae</taxon>
        <taxon>Agaricales</taxon>
        <taxon>Agaricineae</taxon>
        <taxon>Strophariaceae</taxon>
        <taxon>Psilocybe</taxon>
    </lineage>
</organism>
<dbReference type="EMBL" id="NHYD01003409">
    <property type="protein sequence ID" value="PPQ78681.1"/>
    <property type="molecule type" value="Genomic_DNA"/>
</dbReference>
<dbReference type="GO" id="GO:0030681">
    <property type="term" value="C:multimeric ribonuclease P complex"/>
    <property type="evidence" value="ECO:0007669"/>
    <property type="project" value="TreeGrafter"/>
</dbReference>
<evidence type="ECO:0000313" key="2">
    <source>
        <dbReference type="Proteomes" id="UP000283269"/>
    </source>
</evidence>
<dbReference type="GO" id="GO:0000447">
    <property type="term" value="P:endonucleolytic cleavage in ITS1 to separate SSU-rRNA from 5.8S rRNA and LSU-rRNA from tricistronic rRNA transcript (SSU-rRNA, 5.8S rRNA, LSU-rRNA)"/>
    <property type="evidence" value="ECO:0007669"/>
    <property type="project" value="TreeGrafter"/>
</dbReference>
<dbReference type="GO" id="GO:0001682">
    <property type="term" value="P:tRNA 5'-leader removal"/>
    <property type="evidence" value="ECO:0007669"/>
    <property type="project" value="InterPro"/>
</dbReference>
<dbReference type="Proteomes" id="UP000283269">
    <property type="component" value="Unassembled WGS sequence"/>
</dbReference>
<dbReference type="OrthoDB" id="63112at2759"/>
<proteinExistence type="predicted"/>
<dbReference type="PANTHER" id="PTHR15396">
    <property type="entry name" value="RIBONUCLEASE P PROTEIN SUBUNIT P40"/>
    <property type="match status" value="1"/>
</dbReference>
<accession>A0A409WJN5</accession>